<reference evidence="2 3" key="1">
    <citation type="submission" date="2016-07" db="EMBL/GenBank/DDBJ databases">
        <title>Draft Genome Sequence of Methylobrevis pamukkalensis PK2.</title>
        <authorList>
            <person name="Vasilenko O.V."/>
            <person name="Doronina N.V."/>
            <person name="Shmareva M.N."/>
            <person name="Tarlachkov S.V."/>
            <person name="Mustakhimov I."/>
            <person name="Trotsenko Y.A."/>
        </authorList>
    </citation>
    <scope>NUCLEOTIDE SEQUENCE [LARGE SCALE GENOMIC DNA]</scope>
    <source>
        <strain evidence="2 3">PK2</strain>
    </source>
</reference>
<gene>
    <name evidence="2" type="ORF">A6302_00349</name>
</gene>
<feature type="region of interest" description="Disordered" evidence="1">
    <location>
        <begin position="153"/>
        <end position="184"/>
    </location>
</feature>
<dbReference type="AlphaFoldDB" id="A0A1E3H7K4"/>
<proteinExistence type="predicted"/>
<organism evidence="2 3">
    <name type="scientific">Methylobrevis pamukkalensis</name>
    <dbReference type="NCBI Taxonomy" id="1439726"/>
    <lineage>
        <taxon>Bacteria</taxon>
        <taxon>Pseudomonadati</taxon>
        <taxon>Pseudomonadota</taxon>
        <taxon>Alphaproteobacteria</taxon>
        <taxon>Hyphomicrobiales</taxon>
        <taxon>Pleomorphomonadaceae</taxon>
        <taxon>Methylobrevis</taxon>
    </lineage>
</organism>
<sequence>MAGVGGDQVVGLEAGLFHAGDVEGLHRLADQRELRHEIGGGRRALCLVGGEEVAAEGRAGGVEDHGEMGRPDAGRGVVGLAQQLPDHVAEARDRADRQPVGLARQGRQRVVGAEDVARPVDQEHVVAGADGAVMGGIGRGVGHGADYITGRSASHRFRPRRERLSARQRVRNADGGRPALAAHPPSCLRPLYESLTPPAAGRPGAVPWSPCARHAPIPAACRGSRSRCAWPPTTSRRARPRPRSSPAPRWCRRR</sequence>
<protein>
    <submittedName>
        <fullName evidence="2">Uncharacterized protein</fullName>
    </submittedName>
</protein>
<dbReference type="Proteomes" id="UP000094622">
    <property type="component" value="Unassembled WGS sequence"/>
</dbReference>
<feature type="compositionally biased region" description="Basic residues" evidence="1">
    <location>
        <begin position="153"/>
        <end position="170"/>
    </location>
</feature>
<evidence type="ECO:0000313" key="3">
    <source>
        <dbReference type="Proteomes" id="UP000094622"/>
    </source>
</evidence>
<evidence type="ECO:0000313" key="2">
    <source>
        <dbReference type="EMBL" id="ODN72284.1"/>
    </source>
</evidence>
<feature type="region of interest" description="Disordered" evidence="1">
    <location>
        <begin position="217"/>
        <end position="254"/>
    </location>
</feature>
<feature type="compositionally biased region" description="Low complexity" evidence="1">
    <location>
        <begin position="244"/>
        <end position="254"/>
    </location>
</feature>
<accession>A0A1E3H7K4</accession>
<evidence type="ECO:0000256" key="1">
    <source>
        <dbReference type="SAM" id="MobiDB-lite"/>
    </source>
</evidence>
<name>A0A1E3H7K4_9HYPH</name>
<keyword evidence="3" id="KW-1185">Reference proteome</keyword>
<comment type="caution">
    <text evidence="2">The sequence shown here is derived from an EMBL/GenBank/DDBJ whole genome shotgun (WGS) entry which is preliminary data.</text>
</comment>
<dbReference type="EMBL" id="MCRJ01000004">
    <property type="protein sequence ID" value="ODN72284.1"/>
    <property type="molecule type" value="Genomic_DNA"/>
</dbReference>